<dbReference type="STRING" id="1392247.A0A3N4KQW7"/>
<feature type="compositionally biased region" description="Pro residues" evidence="2">
    <location>
        <begin position="573"/>
        <end position="588"/>
    </location>
</feature>
<dbReference type="EMBL" id="ML119133">
    <property type="protein sequence ID" value="RPB11712.1"/>
    <property type="molecule type" value="Genomic_DNA"/>
</dbReference>
<dbReference type="AlphaFoldDB" id="A0A3N4KQW7"/>
<dbReference type="OrthoDB" id="5333304at2759"/>
<feature type="compositionally biased region" description="Polar residues" evidence="2">
    <location>
        <begin position="47"/>
        <end position="89"/>
    </location>
</feature>
<evidence type="ECO:0000256" key="2">
    <source>
        <dbReference type="SAM" id="MobiDB-lite"/>
    </source>
</evidence>
<dbReference type="Proteomes" id="UP000277580">
    <property type="component" value="Unassembled WGS sequence"/>
</dbReference>
<feature type="region of interest" description="Disordered" evidence="2">
    <location>
        <begin position="150"/>
        <end position="268"/>
    </location>
</feature>
<evidence type="ECO:0000313" key="3">
    <source>
        <dbReference type="EMBL" id="RPB11712.1"/>
    </source>
</evidence>
<reference evidence="3 4" key="1">
    <citation type="journal article" date="2018" name="Nat. Ecol. Evol.">
        <title>Pezizomycetes genomes reveal the molecular basis of ectomycorrhizal truffle lifestyle.</title>
        <authorList>
            <person name="Murat C."/>
            <person name="Payen T."/>
            <person name="Noel B."/>
            <person name="Kuo A."/>
            <person name="Morin E."/>
            <person name="Chen J."/>
            <person name="Kohler A."/>
            <person name="Krizsan K."/>
            <person name="Balestrini R."/>
            <person name="Da Silva C."/>
            <person name="Montanini B."/>
            <person name="Hainaut M."/>
            <person name="Levati E."/>
            <person name="Barry K.W."/>
            <person name="Belfiori B."/>
            <person name="Cichocki N."/>
            <person name="Clum A."/>
            <person name="Dockter R.B."/>
            <person name="Fauchery L."/>
            <person name="Guy J."/>
            <person name="Iotti M."/>
            <person name="Le Tacon F."/>
            <person name="Lindquist E.A."/>
            <person name="Lipzen A."/>
            <person name="Malagnac F."/>
            <person name="Mello A."/>
            <person name="Molinier V."/>
            <person name="Miyauchi S."/>
            <person name="Poulain J."/>
            <person name="Riccioni C."/>
            <person name="Rubini A."/>
            <person name="Sitrit Y."/>
            <person name="Splivallo R."/>
            <person name="Traeger S."/>
            <person name="Wang M."/>
            <person name="Zifcakova L."/>
            <person name="Wipf D."/>
            <person name="Zambonelli A."/>
            <person name="Paolocci F."/>
            <person name="Nowrousian M."/>
            <person name="Ottonello S."/>
            <person name="Baldrian P."/>
            <person name="Spatafora J.W."/>
            <person name="Henrissat B."/>
            <person name="Nagy L.G."/>
            <person name="Aury J.M."/>
            <person name="Wincker P."/>
            <person name="Grigoriev I.V."/>
            <person name="Bonfante P."/>
            <person name="Martin F.M."/>
        </authorList>
    </citation>
    <scope>NUCLEOTIDE SEQUENCE [LARGE SCALE GENOMIC DNA]</scope>
    <source>
        <strain evidence="3 4">CCBAS932</strain>
    </source>
</reference>
<name>A0A3N4KQW7_9PEZI</name>
<feature type="compositionally biased region" description="Polar residues" evidence="2">
    <location>
        <begin position="490"/>
        <end position="501"/>
    </location>
</feature>
<proteinExistence type="predicted"/>
<feature type="compositionally biased region" description="Basic and acidic residues" evidence="2">
    <location>
        <begin position="363"/>
        <end position="374"/>
    </location>
</feature>
<protein>
    <submittedName>
        <fullName evidence="3">Uncharacterized protein</fullName>
    </submittedName>
</protein>
<feature type="region of interest" description="Disordered" evidence="2">
    <location>
        <begin position="39"/>
        <end position="89"/>
    </location>
</feature>
<evidence type="ECO:0000256" key="1">
    <source>
        <dbReference type="SAM" id="Coils"/>
    </source>
</evidence>
<accession>A0A3N4KQW7</accession>
<feature type="region of interest" description="Disordered" evidence="2">
    <location>
        <begin position="394"/>
        <end position="502"/>
    </location>
</feature>
<dbReference type="InParanoid" id="A0A3N4KQW7"/>
<feature type="region of interest" description="Disordered" evidence="2">
    <location>
        <begin position="282"/>
        <end position="377"/>
    </location>
</feature>
<feature type="compositionally biased region" description="Basic and acidic residues" evidence="2">
    <location>
        <begin position="616"/>
        <end position="649"/>
    </location>
</feature>
<keyword evidence="1" id="KW-0175">Coiled coil</keyword>
<organism evidence="3 4">
    <name type="scientific">Morchella conica CCBAS932</name>
    <dbReference type="NCBI Taxonomy" id="1392247"/>
    <lineage>
        <taxon>Eukaryota</taxon>
        <taxon>Fungi</taxon>
        <taxon>Dikarya</taxon>
        <taxon>Ascomycota</taxon>
        <taxon>Pezizomycotina</taxon>
        <taxon>Pezizomycetes</taxon>
        <taxon>Pezizales</taxon>
        <taxon>Morchellaceae</taxon>
        <taxon>Morchella</taxon>
    </lineage>
</organism>
<sequence length="732" mass="82335">MATEIQMAPMPSNSADTEHEIQEYLKIIKLRDEIYAGKHPRFKPASQPGSVLRSTAQPANSSSGTPADKNYSSGVSRGQSQGWPTDSAGQITESRISDILLSKSDVLVNAEIKLKRQRIEKELKRQVEEKRQVTIDEEDLNLEEVMEKVGLSATRSTRPGNEDMDMQTGEPAPRRAGVLEQEERPEAYLIEALRKPPTGPAAMSTPREQDQASRHRDSEAKSYNTRDTIPERDYSPPARPHYSATSQLRSPAAPQPVRPANMARVESQNQRMIVEVDAEIPYGSAGRPPYRGRVSPVPYIKPEPASPGYREPVPRVQTPDRGRPPSRVGQYDTGSRARYEYPYVPPTGYYSVPPAPPPVPAHRPYDPYSHREADPYACPPAQIDYAARRSYTPAYVPPVASTYPPRPPYDEFDRRYPPPPPVPIRQPSRVGRRSASPPGPYRHTRHSSRSVSPTERGRRESPRLVNSGYRPQSRMPLSPPRIDQYGRTIPQPSSAIQQQRGSEIYAAEYGHPYAPHRERPAYGDERSLYYQPQAPVHYNESPRPESSIVAREAEVRSYRDREYSYSTAARQSLPPPPIIGGGYPPPPLEYARTSSRATSRAPVGLPTEILDYPRGIGERGDYHDRSLARPDERERDHGGRTSARPDERGGYLPIRHASARPEISRGYGEREYAAIRQQSVRPDVRRDDSREQYMEPLPITGGFARDSGQMQPPPRLPYAGSEYGDSRYGRKY</sequence>
<evidence type="ECO:0000313" key="4">
    <source>
        <dbReference type="Proteomes" id="UP000277580"/>
    </source>
</evidence>
<feature type="compositionally biased region" description="Basic and acidic residues" evidence="2">
    <location>
        <begin position="682"/>
        <end position="693"/>
    </location>
</feature>
<feature type="compositionally biased region" description="Basic and acidic residues" evidence="2">
    <location>
        <begin position="207"/>
        <end position="220"/>
    </location>
</feature>
<gene>
    <name evidence="3" type="ORF">P167DRAFT_536374</name>
</gene>
<feature type="coiled-coil region" evidence="1">
    <location>
        <begin position="109"/>
        <end position="136"/>
    </location>
</feature>
<keyword evidence="4" id="KW-1185">Reference proteome</keyword>
<feature type="region of interest" description="Disordered" evidence="2">
    <location>
        <begin position="562"/>
        <end position="732"/>
    </location>
</feature>